<dbReference type="EMBL" id="AZMM01005204">
    <property type="protein sequence ID" value="ETJ40875.1"/>
    <property type="molecule type" value="Genomic_DNA"/>
</dbReference>
<name>W1YGP8_9ZZZZ</name>
<organism evidence="1">
    <name type="scientific">human gut metagenome</name>
    <dbReference type="NCBI Taxonomy" id="408170"/>
    <lineage>
        <taxon>unclassified sequences</taxon>
        <taxon>metagenomes</taxon>
        <taxon>organismal metagenomes</taxon>
    </lineage>
</organism>
<dbReference type="AlphaFoldDB" id="W1YGP8"/>
<protein>
    <submittedName>
        <fullName evidence="1">Phosphoesterase RecJ protein</fullName>
    </submittedName>
</protein>
<evidence type="ECO:0000313" key="1">
    <source>
        <dbReference type="EMBL" id="ETJ40875.1"/>
    </source>
</evidence>
<dbReference type="Gene3D" id="3.90.1640.10">
    <property type="entry name" value="inorganic pyrophosphatase (n-terminal core)"/>
    <property type="match status" value="1"/>
</dbReference>
<reference evidence="1" key="1">
    <citation type="submission" date="2013-12" db="EMBL/GenBank/DDBJ databases">
        <title>A Varibaculum cambriense genome reconstructed from a premature infant gut community with otherwise low bacterial novelty that shifts toward anaerobic metabolism during the third week of life.</title>
        <authorList>
            <person name="Brown C.T."/>
            <person name="Sharon I."/>
            <person name="Thomas B.C."/>
            <person name="Castelle C.J."/>
            <person name="Morowitz M.J."/>
            <person name="Banfield J.F."/>
        </authorList>
    </citation>
    <scope>NUCLEOTIDE SEQUENCE</scope>
</reference>
<proteinExistence type="predicted"/>
<feature type="non-terminal residue" evidence="1">
    <location>
        <position position="1"/>
    </location>
</feature>
<comment type="caution">
    <text evidence="1">The sequence shown here is derived from an EMBL/GenBank/DDBJ whole genome shotgun (WGS) entry which is preliminary data.</text>
</comment>
<dbReference type="SUPFAM" id="SSF64182">
    <property type="entry name" value="DHH phosphoesterases"/>
    <property type="match status" value="1"/>
</dbReference>
<gene>
    <name evidence="1" type="ORF">Q604_UNBC05204G0001</name>
</gene>
<accession>W1YGP8</accession>
<feature type="non-terminal residue" evidence="1">
    <location>
        <position position="87"/>
    </location>
</feature>
<dbReference type="InterPro" id="IPR038763">
    <property type="entry name" value="DHH_sf"/>
</dbReference>
<sequence length="87" mass="9514">IMDGESTRFFGGNTAGVEKNTRVRARVVSQAIHELMIDSDKILIMGHQREDYDALGGIIGVVAIARTLGKELRIVLSKETSAIDKMV</sequence>